<dbReference type="Proteomes" id="UP000034581">
    <property type="component" value="Unassembled WGS sequence"/>
</dbReference>
<dbReference type="InterPro" id="IPR036286">
    <property type="entry name" value="LexA/Signal_pep-like_sf"/>
</dbReference>
<evidence type="ECO:0000256" key="13">
    <source>
        <dbReference type="RuleBase" id="RU003991"/>
    </source>
</evidence>
<organism evidence="16 17">
    <name type="scientific">candidate division CPR3 bacterium GW2011_GWF2_35_18</name>
    <dbReference type="NCBI Taxonomy" id="1618350"/>
    <lineage>
        <taxon>Bacteria</taxon>
        <taxon>Bacteria division CPR3</taxon>
    </lineage>
</organism>
<dbReference type="Pfam" id="PF00717">
    <property type="entry name" value="Peptidase_S24"/>
    <property type="match status" value="1"/>
</dbReference>
<feature type="active site" description="For autocatalytic cleavage activity" evidence="12">
    <location>
        <position position="166"/>
    </location>
</feature>
<dbReference type="EMBL" id="LBQB01000001">
    <property type="protein sequence ID" value="KKP70148.1"/>
    <property type="molecule type" value="Genomic_DNA"/>
</dbReference>
<dbReference type="InterPro" id="IPR015927">
    <property type="entry name" value="Peptidase_S24_S26A/B/C"/>
</dbReference>
<evidence type="ECO:0000259" key="15">
    <source>
        <dbReference type="Pfam" id="PF01726"/>
    </source>
</evidence>
<dbReference type="InterPro" id="IPR050077">
    <property type="entry name" value="LexA_repressor"/>
</dbReference>
<keyword evidence="5 12" id="KW-0378">Hydrolase</keyword>
<keyword evidence="9 12" id="KW-0804">Transcription</keyword>
<dbReference type="PATRIC" id="fig|1618350.3.peg.63"/>
<keyword evidence="2 12" id="KW-0678">Repressor</keyword>
<dbReference type="GO" id="GO:0003677">
    <property type="term" value="F:DNA binding"/>
    <property type="evidence" value="ECO:0007669"/>
    <property type="project" value="UniProtKB-UniRule"/>
</dbReference>
<dbReference type="GO" id="GO:0006260">
    <property type="term" value="P:DNA replication"/>
    <property type="evidence" value="ECO:0007669"/>
    <property type="project" value="UniProtKB-UniRule"/>
</dbReference>
<keyword evidence="10 12" id="KW-0234">DNA repair</keyword>
<keyword evidence="4 12" id="KW-0227">DNA damage</keyword>
<dbReference type="NCBIfam" id="TIGR00498">
    <property type="entry name" value="lexA"/>
    <property type="match status" value="1"/>
</dbReference>
<protein>
    <recommendedName>
        <fullName evidence="12">LexA repressor</fullName>
        <ecNumber evidence="12">3.4.21.88</ecNumber>
    </recommendedName>
</protein>
<dbReference type="STRING" id="1618350.UR67_C0001G0057"/>
<evidence type="ECO:0000256" key="9">
    <source>
        <dbReference type="ARBA" id="ARBA00023163"/>
    </source>
</evidence>
<dbReference type="FunFam" id="2.10.109.10:FF:000001">
    <property type="entry name" value="LexA repressor"/>
    <property type="match status" value="1"/>
</dbReference>
<comment type="similarity">
    <text evidence="1 12 13">Belongs to the peptidase S24 family.</text>
</comment>
<dbReference type="InterPro" id="IPR039418">
    <property type="entry name" value="LexA-like"/>
</dbReference>
<accession>A0A0G0BL59</accession>
<evidence type="ECO:0000256" key="7">
    <source>
        <dbReference type="ARBA" id="ARBA00023015"/>
    </source>
</evidence>
<dbReference type="GO" id="GO:0006508">
    <property type="term" value="P:proteolysis"/>
    <property type="evidence" value="ECO:0007669"/>
    <property type="project" value="InterPro"/>
</dbReference>
<dbReference type="SUPFAM" id="SSF51306">
    <property type="entry name" value="LexA/Signal peptidase"/>
    <property type="match status" value="1"/>
</dbReference>
<keyword evidence="7 12" id="KW-0805">Transcription regulation</keyword>
<dbReference type="AlphaFoldDB" id="A0A0G0BL59"/>
<dbReference type="Gene3D" id="2.10.109.10">
    <property type="entry name" value="Umud Fragment, subunit A"/>
    <property type="match status" value="1"/>
</dbReference>
<dbReference type="PANTHER" id="PTHR33516">
    <property type="entry name" value="LEXA REPRESSOR"/>
    <property type="match status" value="1"/>
</dbReference>
<reference evidence="16 17" key="1">
    <citation type="journal article" date="2015" name="Nature">
        <title>rRNA introns, odd ribosomes, and small enigmatic genomes across a large radiation of phyla.</title>
        <authorList>
            <person name="Brown C.T."/>
            <person name="Hug L.A."/>
            <person name="Thomas B.C."/>
            <person name="Sharon I."/>
            <person name="Castelle C.J."/>
            <person name="Singh A."/>
            <person name="Wilkins M.J."/>
            <person name="Williams K.H."/>
            <person name="Banfield J.F."/>
        </authorList>
    </citation>
    <scope>NUCLEOTIDE SEQUENCE [LARGE SCALE GENOMIC DNA]</scope>
</reference>
<dbReference type="HAMAP" id="MF_00015">
    <property type="entry name" value="LexA"/>
    <property type="match status" value="1"/>
</dbReference>
<keyword evidence="11 12" id="KW-0742">SOS response</keyword>
<evidence type="ECO:0000256" key="1">
    <source>
        <dbReference type="ARBA" id="ARBA00007484"/>
    </source>
</evidence>
<evidence type="ECO:0000256" key="12">
    <source>
        <dbReference type="HAMAP-Rule" id="MF_00015"/>
    </source>
</evidence>
<comment type="caution">
    <text evidence="16">The sequence shown here is derived from an EMBL/GenBank/DDBJ whole genome shotgun (WGS) entry which is preliminary data.</text>
</comment>
<keyword evidence="3 12" id="KW-0235">DNA replication</keyword>
<feature type="DNA-binding region" description="H-T-H motif" evidence="12">
    <location>
        <begin position="30"/>
        <end position="50"/>
    </location>
</feature>
<feature type="domain" description="Peptidase S24/S26A/S26B/S26C" evidence="14">
    <location>
        <begin position="85"/>
        <end position="199"/>
    </location>
</feature>
<dbReference type="GO" id="GO:0006281">
    <property type="term" value="P:DNA repair"/>
    <property type="evidence" value="ECO:0007669"/>
    <property type="project" value="UniProtKB-UniRule"/>
</dbReference>
<dbReference type="PANTHER" id="PTHR33516:SF2">
    <property type="entry name" value="LEXA REPRESSOR-RELATED"/>
    <property type="match status" value="1"/>
</dbReference>
<comment type="subunit">
    <text evidence="12">Homodimer.</text>
</comment>
<dbReference type="InterPro" id="IPR036388">
    <property type="entry name" value="WH-like_DNA-bd_sf"/>
</dbReference>
<evidence type="ECO:0000256" key="4">
    <source>
        <dbReference type="ARBA" id="ARBA00022763"/>
    </source>
</evidence>
<comment type="catalytic activity">
    <reaction evidence="12">
        <text>Hydrolysis of Ala-|-Gly bond in repressor LexA.</text>
        <dbReference type="EC" id="3.4.21.88"/>
    </reaction>
</comment>
<evidence type="ECO:0000256" key="8">
    <source>
        <dbReference type="ARBA" id="ARBA00023125"/>
    </source>
</evidence>
<evidence type="ECO:0000313" key="16">
    <source>
        <dbReference type="EMBL" id="KKP70148.1"/>
    </source>
</evidence>
<dbReference type="SUPFAM" id="SSF46785">
    <property type="entry name" value="Winged helix' DNA-binding domain"/>
    <property type="match status" value="1"/>
</dbReference>
<evidence type="ECO:0000256" key="11">
    <source>
        <dbReference type="ARBA" id="ARBA00023236"/>
    </source>
</evidence>
<keyword evidence="8 12" id="KW-0238">DNA-binding</keyword>
<sequence length="206" mass="23099">MSPVTIYKKQRLIVDYIKQYIQKYGSSPTLSEIADAMGVRSLATVHEHLETLEKKGLIKRFQGAVRGIQILEEKISDNLQGIELPLIGYIAAGKPIEAIEDHTQTISVSPSMLTGKKRGFVLQVKGESMIEEGILDGDYVVIEQQNTANNGDIVVALLENEFATLKRYYREATRIRLEPANAKMKPIYSNDVQIQGKVVGVIRRFH</sequence>
<feature type="domain" description="LexA repressor DNA-binding" evidence="15">
    <location>
        <begin position="8"/>
        <end position="67"/>
    </location>
</feature>
<dbReference type="InterPro" id="IPR036390">
    <property type="entry name" value="WH_DNA-bd_sf"/>
</dbReference>
<evidence type="ECO:0000313" key="17">
    <source>
        <dbReference type="Proteomes" id="UP000034581"/>
    </source>
</evidence>
<feature type="active site" description="For autocatalytic cleavage activity" evidence="12">
    <location>
        <position position="128"/>
    </location>
</feature>
<dbReference type="InterPro" id="IPR006200">
    <property type="entry name" value="LexA"/>
</dbReference>
<keyword evidence="6 12" id="KW-0068">Autocatalytic cleavage</keyword>
<dbReference type="CDD" id="cd06529">
    <property type="entry name" value="S24_LexA-like"/>
    <property type="match status" value="1"/>
</dbReference>
<dbReference type="PRINTS" id="PR00726">
    <property type="entry name" value="LEXASERPTASE"/>
</dbReference>
<feature type="site" description="Cleavage; by autolysis" evidence="12">
    <location>
        <begin position="92"/>
        <end position="93"/>
    </location>
</feature>
<dbReference type="EC" id="3.4.21.88" evidence="12"/>
<evidence type="ECO:0000256" key="5">
    <source>
        <dbReference type="ARBA" id="ARBA00022801"/>
    </source>
</evidence>
<proteinExistence type="inferred from homology"/>
<dbReference type="GO" id="GO:0045892">
    <property type="term" value="P:negative regulation of DNA-templated transcription"/>
    <property type="evidence" value="ECO:0007669"/>
    <property type="project" value="UniProtKB-UniRule"/>
</dbReference>
<gene>
    <name evidence="12" type="primary">lexA</name>
    <name evidence="16" type="ORF">UR67_C0001G0057</name>
</gene>
<evidence type="ECO:0000256" key="3">
    <source>
        <dbReference type="ARBA" id="ARBA00022705"/>
    </source>
</evidence>
<name>A0A0G0BL59_UNCC3</name>
<dbReference type="Pfam" id="PF01726">
    <property type="entry name" value="LexA_DNA_bind"/>
    <property type="match status" value="1"/>
</dbReference>
<dbReference type="GO" id="GO:0004252">
    <property type="term" value="F:serine-type endopeptidase activity"/>
    <property type="evidence" value="ECO:0007669"/>
    <property type="project" value="UniProtKB-UniRule"/>
</dbReference>
<dbReference type="Gene3D" id="1.10.10.10">
    <property type="entry name" value="Winged helix-like DNA-binding domain superfamily/Winged helix DNA-binding domain"/>
    <property type="match status" value="1"/>
</dbReference>
<comment type="function">
    <text evidence="12">Represses a number of genes involved in the response to DNA damage (SOS response), including recA and lexA. In the presence of single-stranded DNA, RecA interacts with LexA causing an autocatalytic cleavage which disrupts the DNA-binding part of LexA, leading to derepression of the SOS regulon and eventually DNA repair.</text>
</comment>
<evidence type="ECO:0000256" key="10">
    <source>
        <dbReference type="ARBA" id="ARBA00023204"/>
    </source>
</evidence>
<evidence type="ECO:0000259" key="14">
    <source>
        <dbReference type="Pfam" id="PF00717"/>
    </source>
</evidence>
<dbReference type="InterPro" id="IPR006199">
    <property type="entry name" value="LexA_DNA-bd_dom"/>
</dbReference>
<dbReference type="InterPro" id="IPR006197">
    <property type="entry name" value="Peptidase_S24_LexA"/>
</dbReference>
<evidence type="ECO:0000256" key="2">
    <source>
        <dbReference type="ARBA" id="ARBA00022491"/>
    </source>
</evidence>
<evidence type="ECO:0000256" key="6">
    <source>
        <dbReference type="ARBA" id="ARBA00022813"/>
    </source>
</evidence>
<dbReference type="GO" id="GO:0009432">
    <property type="term" value="P:SOS response"/>
    <property type="evidence" value="ECO:0007669"/>
    <property type="project" value="UniProtKB-UniRule"/>
</dbReference>